<organism evidence="2 3">
    <name type="scientific">Streptantibioticus cattleyicolor (strain ATCC 35852 / DSM 46488 / JCM 4925 / NBRC 14057 / NRRL 8057)</name>
    <name type="common">Streptomyces cattleya</name>
    <dbReference type="NCBI Taxonomy" id="1003195"/>
    <lineage>
        <taxon>Bacteria</taxon>
        <taxon>Bacillati</taxon>
        <taxon>Actinomycetota</taxon>
        <taxon>Actinomycetes</taxon>
        <taxon>Kitasatosporales</taxon>
        <taxon>Streptomycetaceae</taxon>
        <taxon>Streptantibioticus</taxon>
    </lineage>
</organism>
<dbReference type="PATRIC" id="fig|1003195.29.peg.3981"/>
<proteinExistence type="predicted"/>
<name>G8WUR1_STREN</name>
<dbReference type="KEGG" id="scy:SCATT_39830"/>
<gene>
    <name evidence="2" type="ordered locus">SCATT_39830</name>
</gene>
<dbReference type="HOGENOM" id="CLU_3333403_0_0_11"/>
<dbReference type="Proteomes" id="UP000007842">
    <property type="component" value="Chromosome"/>
</dbReference>
<keyword evidence="3" id="KW-1185">Reference proteome</keyword>
<evidence type="ECO:0000313" key="2">
    <source>
        <dbReference type="EMBL" id="AEW96354.1"/>
    </source>
</evidence>
<dbReference type="AlphaFoldDB" id="G8WUR1"/>
<evidence type="ECO:0000256" key="1">
    <source>
        <dbReference type="SAM" id="MobiDB-lite"/>
    </source>
</evidence>
<protein>
    <submittedName>
        <fullName evidence="2">Uncharacterized protein</fullName>
    </submittedName>
</protein>
<accession>G8WUR1</accession>
<feature type="compositionally biased region" description="Basic and acidic residues" evidence="1">
    <location>
        <begin position="19"/>
        <end position="38"/>
    </location>
</feature>
<reference evidence="3" key="1">
    <citation type="submission" date="2011-12" db="EMBL/GenBank/DDBJ databases">
        <title>Complete genome sequence of Streptomyces cattleya strain DSM 46488.</title>
        <authorList>
            <person name="Ou H.-Y."/>
            <person name="Li P."/>
            <person name="Zhao C."/>
            <person name="O'Hagan D."/>
            <person name="Deng Z."/>
        </authorList>
    </citation>
    <scope>NUCLEOTIDE SEQUENCE [LARGE SCALE GENOMIC DNA]</scope>
    <source>
        <strain evidence="3">ATCC 35852 / DSM 46488 / JCM 4925 / NBRC 14057 / NRRL 8057</strain>
    </source>
</reference>
<evidence type="ECO:0000313" key="3">
    <source>
        <dbReference type="Proteomes" id="UP000007842"/>
    </source>
</evidence>
<sequence>MNQNKTISRVRTCGGAAVGHDRAMPRPARDRGVRAPAA</sequence>
<feature type="region of interest" description="Disordered" evidence="1">
    <location>
        <begin position="1"/>
        <end position="38"/>
    </location>
</feature>
<dbReference type="EMBL" id="CP003219">
    <property type="protein sequence ID" value="AEW96354.1"/>
    <property type="molecule type" value="Genomic_DNA"/>
</dbReference>